<evidence type="ECO:0000313" key="1">
    <source>
        <dbReference type="EMBL" id="HEA15681.1"/>
    </source>
</evidence>
<accession>A0A7V1GDA5</accession>
<dbReference type="AlphaFoldDB" id="A0A7V1GDA5"/>
<sequence length="121" mass="13682">MSASPEQINEQLIALECRSNFKIKNITEYMLPKSKEAIYLHIEGGQAKLVLRPALEVFSDDFNKIEGVSRIAGFFHSSEMTRFPTRIFKSINPIHYGIGFKMTSVEGAKEFISQLVKIING</sequence>
<gene>
    <name evidence="1" type="ORF">ENH88_04380</name>
</gene>
<comment type="caution">
    <text evidence="1">The sequence shown here is derived from an EMBL/GenBank/DDBJ whole genome shotgun (WGS) entry which is preliminary data.</text>
</comment>
<proteinExistence type="predicted"/>
<organism evidence="1">
    <name type="scientific">Pseudoalteromonas prydzensis</name>
    <dbReference type="NCBI Taxonomy" id="182141"/>
    <lineage>
        <taxon>Bacteria</taxon>
        <taxon>Pseudomonadati</taxon>
        <taxon>Pseudomonadota</taxon>
        <taxon>Gammaproteobacteria</taxon>
        <taxon>Alteromonadales</taxon>
        <taxon>Pseudoalteromonadaceae</taxon>
        <taxon>Pseudoalteromonas</taxon>
    </lineage>
</organism>
<dbReference type="RefSeq" id="WP_304179911.1">
    <property type="nucleotide sequence ID" value="NZ_DRGM01000049.1"/>
</dbReference>
<protein>
    <submittedName>
        <fullName evidence="1">Uncharacterized protein</fullName>
    </submittedName>
</protein>
<name>A0A7V1GDA5_9GAMM</name>
<reference evidence="1" key="1">
    <citation type="journal article" date="2020" name="mSystems">
        <title>Genome- and Community-Level Interaction Insights into Carbon Utilization and Element Cycling Functions of Hydrothermarchaeota in Hydrothermal Sediment.</title>
        <authorList>
            <person name="Zhou Z."/>
            <person name="Liu Y."/>
            <person name="Xu W."/>
            <person name="Pan J."/>
            <person name="Luo Z.H."/>
            <person name="Li M."/>
        </authorList>
    </citation>
    <scope>NUCLEOTIDE SEQUENCE [LARGE SCALE GENOMIC DNA]</scope>
    <source>
        <strain evidence="1">HyVt-346</strain>
    </source>
</reference>
<dbReference type="EMBL" id="DRGM01000049">
    <property type="protein sequence ID" value="HEA15681.1"/>
    <property type="molecule type" value="Genomic_DNA"/>
</dbReference>
<dbReference type="Proteomes" id="UP000886188">
    <property type="component" value="Unassembled WGS sequence"/>
</dbReference>